<gene>
    <name evidence="1" type="ORF">RF11_04785</name>
</gene>
<reference evidence="1 2" key="1">
    <citation type="journal article" date="2014" name="Genome Biol. Evol.">
        <title>The genome of the myxosporean Thelohanellus kitauei shows adaptations to nutrient acquisition within its fish host.</title>
        <authorList>
            <person name="Yang Y."/>
            <person name="Xiong J."/>
            <person name="Zhou Z."/>
            <person name="Huo F."/>
            <person name="Miao W."/>
            <person name="Ran C."/>
            <person name="Liu Y."/>
            <person name="Zhang J."/>
            <person name="Feng J."/>
            <person name="Wang M."/>
            <person name="Wang M."/>
            <person name="Wang L."/>
            <person name="Yao B."/>
        </authorList>
    </citation>
    <scope>NUCLEOTIDE SEQUENCE [LARGE SCALE GENOMIC DNA]</scope>
    <source>
        <strain evidence="1">Wuqing</strain>
    </source>
</reference>
<comment type="caution">
    <text evidence="1">The sequence shown here is derived from an EMBL/GenBank/DDBJ whole genome shotgun (WGS) entry which is preliminary data.</text>
</comment>
<organism evidence="1 2">
    <name type="scientific">Thelohanellus kitauei</name>
    <name type="common">Myxosporean</name>
    <dbReference type="NCBI Taxonomy" id="669202"/>
    <lineage>
        <taxon>Eukaryota</taxon>
        <taxon>Metazoa</taxon>
        <taxon>Cnidaria</taxon>
        <taxon>Myxozoa</taxon>
        <taxon>Myxosporea</taxon>
        <taxon>Bivalvulida</taxon>
        <taxon>Platysporina</taxon>
        <taxon>Myxobolidae</taxon>
        <taxon>Thelohanellus</taxon>
    </lineage>
</organism>
<dbReference type="AlphaFoldDB" id="A0A0C2IAV1"/>
<name>A0A0C2IAV1_THEKT</name>
<proteinExistence type="predicted"/>
<protein>
    <submittedName>
        <fullName evidence="1">Uncharacterized protein</fullName>
    </submittedName>
</protein>
<evidence type="ECO:0000313" key="1">
    <source>
        <dbReference type="EMBL" id="KII62513.1"/>
    </source>
</evidence>
<sequence length="102" mass="11729">MVNLRDDQAFVYGCLRSYFRKTISRTCIQTNRFWVRSKSSYGPRCSLAWFASLREDVAPTSNSKRHEVLQVLGEATGLSWRSLDVCGQYTGRLVTIREFRAG</sequence>
<evidence type="ECO:0000313" key="2">
    <source>
        <dbReference type="Proteomes" id="UP000031668"/>
    </source>
</evidence>
<dbReference type="Proteomes" id="UP000031668">
    <property type="component" value="Unassembled WGS sequence"/>
</dbReference>
<dbReference type="EMBL" id="JWZT01004955">
    <property type="protein sequence ID" value="KII62513.1"/>
    <property type="molecule type" value="Genomic_DNA"/>
</dbReference>
<accession>A0A0C2IAV1</accession>
<keyword evidence="2" id="KW-1185">Reference proteome</keyword>